<dbReference type="EMBL" id="CM043023">
    <property type="protein sequence ID" value="KAI4455582.1"/>
    <property type="molecule type" value="Genomic_DNA"/>
</dbReference>
<keyword evidence="2" id="KW-1185">Reference proteome</keyword>
<protein>
    <submittedName>
        <fullName evidence="1">Uncharacterized protein</fullName>
    </submittedName>
</protein>
<organism evidence="1 2">
    <name type="scientific">Holotrichia oblita</name>
    <name type="common">Chafer beetle</name>
    <dbReference type="NCBI Taxonomy" id="644536"/>
    <lineage>
        <taxon>Eukaryota</taxon>
        <taxon>Metazoa</taxon>
        <taxon>Ecdysozoa</taxon>
        <taxon>Arthropoda</taxon>
        <taxon>Hexapoda</taxon>
        <taxon>Insecta</taxon>
        <taxon>Pterygota</taxon>
        <taxon>Neoptera</taxon>
        <taxon>Endopterygota</taxon>
        <taxon>Coleoptera</taxon>
        <taxon>Polyphaga</taxon>
        <taxon>Scarabaeiformia</taxon>
        <taxon>Scarabaeidae</taxon>
        <taxon>Melolonthinae</taxon>
        <taxon>Holotrichia</taxon>
    </lineage>
</organism>
<gene>
    <name evidence="1" type="ORF">MML48_9g00001471</name>
</gene>
<reference evidence="1" key="1">
    <citation type="submission" date="2022-04" db="EMBL/GenBank/DDBJ databases">
        <title>Chromosome-scale genome assembly of Holotrichia oblita Faldermann.</title>
        <authorList>
            <person name="Rongchong L."/>
        </authorList>
    </citation>
    <scope>NUCLEOTIDE SEQUENCE</scope>
    <source>
        <strain evidence="1">81SQS9</strain>
    </source>
</reference>
<evidence type="ECO:0000313" key="1">
    <source>
        <dbReference type="EMBL" id="KAI4455582.1"/>
    </source>
</evidence>
<proteinExistence type="predicted"/>
<name>A0ACB9SPB3_HOLOL</name>
<sequence>MSFSKYLTQKELESALEEIVTGMEYNNENQHIDAVYIPPDVDFLTDEETMDDESNLREAQEPSDIVGTFELHVPKNIKCLDQSSTLSSTASTPDFDSSDDETLESKRRRMLPANDHQASQVKWKKGQIEYTHTPISEEFRSCEELKNKLWGKSPLEIFFMFFDDEAWTDLKNKIKKKTAEIQGSTSQTGGAPASNLELTDIEERIVRLMSKEAVFGIEEPENLPLESGLVVPPTTSTLVAPEPLPSTSTADVLPPSEPVVQEKLVDVEILRYSFLM</sequence>
<accession>A0ACB9SPB3</accession>
<dbReference type="Proteomes" id="UP001056778">
    <property type="component" value="Chromosome 9"/>
</dbReference>
<evidence type="ECO:0000313" key="2">
    <source>
        <dbReference type="Proteomes" id="UP001056778"/>
    </source>
</evidence>
<comment type="caution">
    <text evidence="1">The sequence shown here is derived from an EMBL/GenBank/DDBJ whole genome shotgun (WGS) entry which is preliminary data.</text>
</comment>